<feature type="region of interest" description="Disordered" evidence="1">
    <location>
        <begin position="41"/>
        <end position="60"/>
    </location>
</feature>
<dbReference type="Gramene" id="PAN13596">
    <property type="protein sequence ID" value="PAN13596"/>
    <property type="gene ID" value="PAHAL_2G349600"/>
</dbReference>
<name>A0A2S3H1U4_9POAL</name>
<dbReference type="Proteomes" id="UP000243499">
    <property type="component" value="Chromosome 2"/>
</dbReference>
<dbReference type="PANTHER" id="PTHR35167">
    <property type="entry name" value="OS05G0216466 PROTEIN"/>
    <property type="match status" value="1"/>
</dbReference>
<evidence type="ECO:0000256" key="1">
    <source>
        <dbReference type="SAM" id="MobiDB-lite"/>
    </source>
</evidence>
<dbReference type="EMBL" id="CM008047">
    <property type="protein sequence ID" value="PAN13596.1"/>
    <property type="molecule type" value="Genomic_DNA"/>
</dbReference>
<evidence type="ECO:0000313" key="2">
    <source>
        <dbReference type="EMBL" id="PAN13596.1"/>
    </source>
</evidence>
<accession>A0A2S3H1U4</accession>
<dbReference type="PANTHER" id="PTHR35167:SF5">
    <property type="match status" value="1"/>
</dbReference>
<reference evidence="2" key="1">
    <citation type="submission" date="2018-04" db="EMBL/GenBank/DDBJ databases">
        <title>WGS assembly of Panicum hallii.</title>
        <authorList>
            <person name="Lovell J."/>
            <person name="Jenkins J."/>
            <person name="Lowry D."/>
            <person name="Mamidi S."/>
            <person name="Sreedasyam A."/>
            <person name="Weng X."/>
            <person name="Barry K."/>
            <person name="Bonette J."/>
            <person name="Campitelli B."/>
            <person name="Daum C."/>
            <person name="Gordon S."/>
            <person name="Gould B."/>
            <person name="Lipzen A."/>
            <person name="Macqueen A."/>
            <person name="Palacio-Mejia J."/>
            <person name="Plott C."/>
            <person name="Shakirov E."/>
            <person name="Shu S."/>
            <person name="Yoshinaga Y."/>
            <person name="Zane M."/>
            <person name="Rokhsar D."/>
            <person name="Grimwood J."/>
            <person name="Schmutz J."/>
            <person name="Juenger T."/>
        </authorList>
    </citation>
    <scope>NUCLEOTIDE SEQUENCE [LARGE SCALE GENOMIC DNA]</scope>
    <source>
        <strain evidence="2">FIL2</strain>
    </source>
</reference>
<protein>
    <submittedName>
        <fullName evidence="2">Uncharacterized protein</fullName>
    </submittedName>
</protein>
<gene>
    <name evidence="2" type="ORF">PAHAL_2G349600</name>
</gene>
<sequence length="151" mass="15896">MAVACAPFAAGGWEAGPGLALGGLFTEAELAAADLLVQLSGSGGGGDEAASESGSPRSVNTCAGAAAWEEEEEAGGLELDRRARKRYRLVSELYGATRPVACAGAGSARKRKRRHGPPAEAEMTMRMKRKPQENTSCHLPRHACSWEKKRT</sequence>
<feature type="region of interest" description="Disordered" evidence="1">
    <location>
        <begin position="104"/>
        <end position="151"/>
    </location>
</feature>
<dbReference type="AlphaFoldDB" id="A0A2S3H1U4"/>
<proteinExistence type="predicted"/>
<organism evidence="2">
    <name type="scientific">Panicum hallii</name>
    <dbReference type="NCBI Taxonomy" id="206008"/>
    <lineage>
        <taxon>Eukaryota</taxon>
        <taxon>Viridiplantae</taxon>
        <taxon>Streptophyta</taxon>
        <taxon>Embryophyta</taxon>
        <taxon>Tracheophyta</taxon>
        <taxon>Spermatophyta</taxon>
        <taxon>Magnoliopsida</taxon>
        <taxon>Liliopsida</taxon>
        <taxon>Poales</taxon>
        <taxon>Poaceae</taxon>
        <taxon>PACMAD clade</taxon>
        <taxon>Panicoideae</taxon>
        <taxon>Panicodae</taxon>
        <taxon>Paniceae</taxon>
        <taxon>Panicinae</taxon>
        <taxon>Panicum</taxon>
        <taxon>Panicum sect. Panicum</taxon>
    </lineage>
</organism>